<organism evidence="1 2">
    <name type="scientific">Dreissena polymorpha</name>
    <name type="common">Zebra mussel</name>
    <name type="synonym">Mytilus polymorpha</name>
    <dbReference type="NCBI Taxonomy" id="45954"/>
    <lineage>
        <taxon>Eukaryota</taxon>
        <taxon>Metazoa</taxon>
        <taxon>Spiralia</taxon>
        <taxon>Lophotrochozoa</taxon>
        <taxon>Mollusca</taxon>
        <taxon>Bivalvia</taxon>
        <taxon>Autobranchia</taxon>
        <taxon>Heteroconchia</taxon>
        <taxon>Euheterodonta</taxon>
        <taxon>Imparidentia</taxon>
        <taxon>Neoheterodontei</taxon>
        <taxon>Myida</taxon>
        <taxon>Dreissenoidea</taxon>
        <taxon>Dreissenidae</taxon>
        <taxon>Dreissena</taxon>
    </lineage>
</organism>
<dbReference type="AlphaFoldDB" id="A0A9D4RDQ6"/>
<reference evidence="1" key="2">
    <citation type="submission" date="2020-11" db="EMBL/GenBank/DDBJ databases">
        <authorList>
            <person name="McCartney M.A."/>
            <person name="Auch B."/>
            <person name="Kono T."/>
            <person name="Mallez S."/>
            <person name="Becker A."/>
            <person name="Gohl D.M."/>
            <person name="Silverstein K.A.T."/>
            <person name="Koren S."/>
            <person name="Bechman K.B."/>
            <person name="Herman A."/>
            <person name="Abrahante J.E."/>
            <person name="Garbe J."/>
        </authorList>
    </citation>
    <scope>NUCLEOTIDE SEQUENCE</scope>
    <source>
        <strain evidence="1">Duluth1</strain>
        <tissue evidence="1">Whole animal</tissue>
    </source>
</reference>
<evidence type="ECO:0000313" key="2">
    <source>
        <dbReference type="Proteomes" id="UP000828390"/>
    </source>
</evidence>
<proteinExistence type="predicted"/>
<sequence>MNSTRNAGTEQQCGTLAQIKPCVVCSSVSWSTIVSFCCLHRLKAFYSCRLCHFRCNLYHATIDIDVVCIMGNACGRRHPTRTSQFSERRIALQCNIVRFFCSRRMLINETQMTTQATPVSSARYMLLFSRGP</sequence>
<reference evidence="1" key="1">
    <citation type="journal article" date="2019" name="bioRxiv">
        <title>The Genome of the Zebra Mussel, Dreissena polymorpha: A Resource for Invasive Species Research.</title>
        <authorList>
            <person name="McCartney M.A."/>
            <person name="Auch B."/>
            <person name="Kono T."/>
            <person name="Mallez S."/>
            <person name="Zhang Y."/>
            <person name="Obille A."/>
            <person name="Becker A."/>
            <person name="Abrahante J.E."/>
            <person name="Garbe J."/>
            <person name="Badalamenti J.P."/>
            <person name="Herman A."/>
            <person name="Mangelson H."/>
            <person name="Liachko I."/>
            <person name="Sullivan S."/>
            <person name="Sone E.D."/>
            <person name="Koren S."/>
            <person name="Silverstein K.A.T."/>
            <person name="Beckman K.B."/>
            <person name="Gohl D.M."/>
        </authorList>
    </citation>
    <scope>NUCLEOTIDE SEQUENCE</scope>
    <source>
        <strain evidence="1">Duluth1</strain>
        <tissue evidence="1">Whole animal</tissue>
    </source>
</reference>
<dbReference type="Proteomes" id="UP000828390">
    <property type="component" value="Unassembled WGS sequence"/>
</dbReference>
<keyword evidence="2" id="KW-1185">Reference proteome</keyword>
<gene>
    <name evidence="1" type="ORF">DPMN_026657</name>
</gene>
<protein>
    <submittedName>
        <fullName evidence="1">Uncharacterized protein</fullName>
    </submittedName>
</protein>
<accession>A0A9D4RDQ6</accession>
<comment type="caution">
    <text evidence="1">The sequence shown here is derived from an EMBL/GenBank/DDBJ whole genome shotgun (WGS) entry which is preliminary data.</text>
</comment>
<name>A0A9D4RDQ6_DREPO</name>
<dbReference type="EMBL" id="JAIWYP010000002">
    <property type="protein sequence ID" value="KAH3863668.1"/>
    <property type="molecule type" value="Genomic_DNA"/>
</dbReference>
<evidence type="ECO:0000313" key="1">
    <source>
        <dbReference type="EMBL" id="KAH3863668.1"/>
    </source>
</evidence>